<protein>
    <submittedName>
        <fullName evidence="2">GH3 auxin-responsive promoter family protein</fullName>
    </submittedName>
</protein>
<keyword evidence="3" id="KW-1185">Reference proteome</keyword>
<organism evidence="2 3">
    <name type="scientific">Aequitasia blattaphilus</name>
    <dbReference type="NCBI Taxonomy" id="2949332"/>
    <lineage>
        <taxon>Bacteria</taxon>
        <taxon>Bacillati</taxon>
        <taxon>Bacillota</taxon>
        <taxon>Clostridia</taxon>
        <taxon>Lachnospirales</taxon>
        <taxon>Lachnospiraceae</taxon>
        <taxon>Aequitasia</taxon>
    </lineage>
</organism>
<sequence length="544" mass="62781">MKFEEKLNEGNKQEIWDEYCGFLDLSMEDYMTIQKRLLLEQIDLWSKSRLGQKFLKEKTVSDIEDFRNTIPITTYRDYSDVLLQKNKDMLPQDPVLWIQTTWEGGTNPVKVAPYTKSMLETYKKNMMACFLLSTSEKKGDFDISAKDHILYALAPLPFATGILPVLLKEEIDIKFLPPVEEAQNLSFSERNKKGFKLGLKQGIEFFFGLGSVTYYVSKSFASLSGGGQKGGSLKQTLTGVSLDRLLKYVKTQRNCKKNGTSMAPKDLFQLKGFMCAGTDNQYYKDDLEDLWGIRPMELFAGTEPTIIGTETWTRSGMYFFPDACFYEFIPDDEMEKSLADPSYQPKTLLMDEVVPGEKYEIVLTVLKGGAFVRYRVGDMYRCVGKTNKEDETFIPRFQYVDRIPTIIDIAGFTRITETSIETAMDLSGLNIQNWVARKEYLDEKRPLLHIFVEMHKDSMVTTGMSQQIIKEHLSIYFRYLDHDYKDLNIILGMDPLKITLVKHGTFEQFETEGDSFSRKVNPPLSEMNHFLRILSGIREDRRFK</sequence>
<proteinExistence type="predicted"/>
<name>A0ABT1EC83_9FIRM</name>
<dbReference type="Pfam" id="PF23571">
    <property type="entry name" value="GH3_M"/>
    <property type="match status" value="1"/>
</dbReference>
<dbReference type="InterPro" id="IPR042099">
    <property type="entry name" value="ANL_N_sf"/>
</dbReference>
<comment type="caution">
    <text evidence="2">The sequence shown here is derived from an EMBL/GenBank/DDBJ whole genome shotgun (WGS) entry which is preliminary data.</text>
</comment>
<feature type="domain" description="GH3 middle" evidence="1">
    <location>
        <begin position="319"/>
        <end position="400"/>
    </location>
</feature>
<dbReference type="PANTHER" id="PTHR31901">
    <property type="entry name" value="GH3 DOMAIN-CONTAINING PROTEIN"/>
    <property type="match status" value="1"/>
</dbReference>
<evidence type="ECO:0000259" key="1">
    <source>
        <dbReference type="Pfam" id="PF23571"/>
    </source>
</evidence>
<evidence type="ECO:0000313" key="3">
    <source>
        <dbReference type="Proteomes" id="UP001523566"/>
    </source>
</evidence>
<dbReference type="EMBL" id="JAMZFW010000027">
    <property type="protein sequence ID" value="MCP1103459.1"/>
    <property type="molecule type" value="Genomic_DNA"/>
</dbReference>
<dbReference type="Pfam" id="PF03321">
    <property type="entry name" value="GH3"/>
    <property type="match status" value="1"/>
</dbReference>
<dbReference type="Proteomes" id="UP001523566">
    <property type="component" value="Unassembled WGS sequence"/>
</dbReference>
<accession>A0ABT1EC83</accession>
<dbReference type="Gene3D" id="3.40.50.12780">
    <property type="entry name" value="N-terminal domain of ligase-like"/>
    <property type="match status" value="1"/>
</dbReference>
<dbReference type="PANTHER" id="PTHR31901:SF9">
    <property type="entry name" value="GH3 DOMAIN-CONTAINING PROTEIN"/>
    <property type="match status" value="1"/>
</dbReference>
<dbReference type="InterPro" id="IPR004993">
    <property type="entry name" value="GH3"/>
</dbReference>
<dbReference type="InterPro" id="IPR055377">
    <property type="entry name" value="GH3_M"/>
</dbReference>
<gene>
    <name evidence="2" type="ORF">NK125_13710</name>
</gene>
<evidence type="ECO:0000313" key="2">
    <source>
        <dbReference type="EMBL" id="MCP1103459.1"/>
    </source>
</evidence>
<dbReference type="RefSeq" id="WP_262067231.1">
    <property type="nucleotide sequence ID" value="NZ_JAMXOD010000027.1"/>
</dbReference>
<reference evidence="2 3" key="1">
    <citation type="journal article" date="2022" name="Genome Biol. Evol.">
        <title>Host diet, physiology and behaviors set the stage for Lachnospiraceae cladogenesis.</title>
        <authorList>
            <person name="Vera-Ponce De Leon A."/>
            <person name="Schneider M."/>
            <person name="Jahnes B.C."/>
            <person name="Sadowski V."/>
            <person name="Camuy-Velez L.A."/>
            <person name="Duan J."/>
            <person name="Sabree Z.L."/>
        </authorList>
    </citation>
    <scope>NUCLEOTIDE SEQUENCE [LARGE SCALE GENOMIC DNA]</scope>
    <source>
        <strain evidence="2 3">PAL113</strain>
    </source>
</reference>